<dbReference type="NCBIfam" id="TIGR02254">
    <property type="entry name" value="YjjG_YfnB"/>
    <property type="match status" value="1"/>
</dbReference>
<dbReference type="Gene3D" id="3.40.50.1000">
    <property type="entry name" value="HAD superfamily/HAD-like"/>
    <property type="match status" value="1"/>
</dbReference>
<reference evidence="1" key="1">
    <citation type="submission" date="2018-06" db="EMBL/GenBank/DDBJ databases">
        <authorList>
            <person name="Zhirakovskaya E."/>
        </authorList>
    </citation>
    <scope>NUCLEOTIDE SEQUENCE</scope>
</reference>
<dbReference type="InterPro" id="IPR052550">
    <property type="entry name" value="Pyrimidine_5'-ntase_YjjG"/>
</dbReference>
<dbReference type="InterPro" id="IPR011951">
    <property type="entry name" value="HAD-SF_hydro_IA_YjjG/PynA"/>
</dbReference>
<dbReference type="SUPFAM" id="SSF56784">
    <property type="entry name" value="HAD-like"/>
    <property type="match status" value="1"/>
</dbReference>
<dbReference type="GO" id="GO:0008253">
    <property type="term" value="F:5'-nucleotidase activity"/>
    <property type="evidence" value="ECO:0007669"/>
    <property type="project" value="InterPro"/>
</dbReference>
<dbReference type="SFLD" id="SFLDG01129">
    <property type="entry name" value="C1.5:_HAD__Beta-PGM__Phosphata"/>
    <property type="match status" value="1"/>
</dbReference>
<dbReference type="InterPro" id="IPR023214">
    <property type="entry name" value="HAD_sf"/>
</dbReference>
<name>A0A3B0TK35_9ZZZZ</name>
<dbReference type="SFLD" id="SFLDS00003">
    <property type="entry name" value="Haloacid_Dehalogenase"/>
    <property type="match status" value="1"/>
</dbReference>
<proteinExistence type="predicted"/>
<sequence>MPVKKKKRYKSIFFDLDNTIWDFNTNSYEALKIAFKKNNLHEFIPDFNDFYNTYEVINTQLWGSYRNKGISKSRLIIERFGKTFDTFGLSHDALNFNNDYLQAMPGQKALVDNAFEVLEYLKGKGYQLFIITNGFKEVQLKKLEQSGLAHYFIRIFISEEVKSHKPDKVIFEHALKSSNSRKQSSLMVGDSWEVDVLGALNAGIDQVHFNFGGGDSISEEEREYIRYSRTATYRINNLKQLKLFL</sequence>
<dbReference type="InterPro" id="IPR023198">
    <property type="entry name" value="PGP-like_dom2"/>
</dbReference>
<dbReference type="AlphaFoldDB" id="A0A3B0TK35"/>
<protein>
    <recommendedName>
        <fullName evidence="2">5'-nucleotidase</fullName>
    </recommendedName>
</protein>
<dbReference type="SFLD" id="SFLDG01135">
    <property type="entry name" value="C1.5.6:_HAD__Beta-PGM__Phospha"/>
    <property type="match status" value="1"/>
</dbReference>
<dbReference type="PRINTS" id="PR00413">
    <property type="entry name" value="HADHALOGNASE"/>
</dbReference>
<dbReference type="InterPro" id="IPR036412">
    <property type="entry name" value="HAD-like_sf"/>
</dbReference>
<gene>
    <name evidence="1" type="ORF">MNBD_BACTEROID01-1237</name>
</gene>
<evidence type="ECO:0000313" key="1">
    <source>
        <dbReference type="EMBL" id="VAW12529.1"/>
    </source>
</evidence>
<accession>A0A3B0TK35</accession>
<organism evidence="1">
    <name type="scientific">hydrothermal vent metagenome</name>
    <dbReference type="NCBI Taxonomy" id="652676"/>
    <lineage>
        <taxon>unclassified sequences</taxon>
        <taxon>metagenomes</taxon>
        <taxon>ecological metagenomes</taxon>
    </lineage>
</organism>
<evidence type="ECO:0008006" key="2">
    <source>
        <dbReference type="Google" id="ProtNLM"/>
    </source>
</evidence>
<dbReference type="InterPro" id="IPR041492">
    <property type="entry name" value="HAD_2"/>
</dbReference>
<dbReference type="Gene3D" id="1.10.150.240">
    <property type="entry name" value="Putative phosphatase, domain 2"/>
    <property type="match status" value="1"/>
</dbReference>
<dbReference type="EMBL" id="UOEP01000003">
    <property type="protein sequence ID" value="VAW12529.1"/>
    <property type="molecule type" value="Genomic_DNA"/>
</dbReference>
<dbReference type="Pfam" id="PF13419">
    <property type="entry name" value="HAD_2"/>
    <property type="match status" value="1"/>
</dbReference>
<dbReference type="InterPro" id="IPR006439">
    <property type="entry name" value="HAD-SF_hydro_IA"/>
</dbReference>
<dbReference type="NCBIfam" id="TIGR01549">
    <property type="entry name" value="HAD-SF-IA-v1"/>
    <property type="match status" value="1"/>
</dbReference>
<dbReference type="PANTHER" id="PTHR47478:SF1">
    <property type="entry name" value="PYRIMIDINE 5'-NUCLEOTIDASE YJJG"/>
    <property type="match status" value="1"/>
</dbReference>
<dbReference type="PANTHER" id="PTHR47478">
    <property type="match status" value="1"/>
</dbReference>